<dbReference type="InterPro" id="IPR024968">
    <property type="entry name" value="SlpA_C_lactobacillus"/>
</dbReference>
<name>A0AAX3UGP8_9LACO</name>
<feature type="domain" description="S-layer protein C-terminal" evidence="2">
    <location>
        <begin position="133"/>
        <end position="188"/>
    </location>
</feature>
<evidence type="ECO:0000313" key="4">
    <source>
        <dbReference type="EMBL" id="WGO86867.1"/>
    </source>
</evidence>
<feature type="domain" description="S-layer protein C-terminal" evidence="2">
    <location>
        <begin position="257"/>
        <end position="278"/>
    </location>
</feature>
<dbReference type="AlphaFoldDB" id="A0AAX3UGP8"/>
<sequence length="663" mass="74579">MKLNQKITLVSVAALMTLTPALGTISSSTPVVQAAKTSQKNTIKLVKKEYGGVQLYSAQGTARNKTAKSGATLKIYGTPVLLNGPKLYDVSSTNTFPQIRIIKGTSYYWLGDNGYIRTHNIGSSTRDGKLKAMFNSYIYDKNGKRLKSYRGGSALIKRNTSVQVKGQAYRYNPHYYYNVGNGNYVRVSDVAEVNGKGVMILNYNSAIYNKYGKRIKGKKTLKKGMPINYSGKIEVSDNKADFYYIKYDQNKRSYYSLSHKVIKGEWYYSIGKGQYIKAYNVSHINGEIMYTSKPTYVVPNSDMHVLNKDLQTTDKVVRAGKKVKVDGATVNGQGDNAELYYRLAGKDEYLWWGDDSEYPEDAQTEGFFKIRFLIGDESNYNDLYNSYITFKKDYEKTTPLYMANGQQRNLDGYLYVAEDGNQSAEQNFDINGAWYIWNAKENKAELYYHLTNQWQPVAGKAAGKYQYSRKTIHLGDSFVKASDVDTHGLSVKTLNTASEAEAQAKQTLTASQKNELESKISDASNIKNSDKYRLANANKRANYDGVVSDAENALKDSKTTAFEASVLLWNLDQAQSALDGAKVKVKDVDNLTVNEANQVLQVMRNANGKLDTSDTVSIYQHWAHKDGYYPSYNWVSSKKSVFMLTRSGHKNQILDVKDYATEK</sequence>
<reference evidence="4" key="3">
    <citation type="submission" date="2023-04" db="EMBL/GenBank/DDBJ databases">
        <authorList>
            <person name="Wang Y."/>
        </authorList>
    </citation>
    <scope>NUCLEOTIDE SEQUENCE</scope>
    <source>
        <strain evidence="4">ZW18</strain>
    </source>
</reference>
<feature type="chain" id="PRO_5043960068" evidence="1">
    <location>
        <begin position="24"/>
        <end position="663"/>
    </location>
</feature>
<dbReference type="EMBL" id="CP123735">
    <property type="protein sequence ID" value="WGO86867.1"/>
    <property type="molecule type" value="Genomic_DNA"/>
</dbReference>
<dbReference type="EMBL" id="FMXC01000002">
    <property type="protein sequence ID" value="SDA40067.1"/>
    <property type="molecule type" value="Genomic_DNA"/>
</dbReference>
<dbReference type="Pfam" id="PF03217">
    <property type="entry name" value="SlpA"/>
    <property type="match status" value="3"/>
</dbReference>
<evidence type="ECO:0000313" key="5">
    <source>
        <dbReference type="Proteomes" id="UP000181860"/>
    </source>
</evidence>
<gene>
    <name evidence="4" type="ORF">QEJ78_05580</name>
    <name evidence="3" type="ORF">SAMN02983011_00306</name>
</gene>
<reference evidence="3 5" key="1">
    <citation type="submission" date="2016-10" db="EMBL/GenBank/DDBJ databases">
        <authorList>
            <person name="Varghese N."/>
            <person name="Submissions S."/>
        </authorList>
    </citation>
    <scope>NUCLEOTIDE SEQUENCE [LARGE SCALE GENOMIC DNA]</scope>
    <source>
        <strain evidence="3 5">ATCC 43761</strain>
    </source>
</reference>
<dbReference type="Gene3D" id="1.20.120.1850">
    <property type="entry name" value="Ebh helix bundles repeating unit (S and A modules)"/>
    <property type="match status" value="1"/>
</dbReference>
<protein>
    <submittedName>
        <fullName evidence="4">SLAP domain-containing protein</fullName>
    </submittedName>
    <submittedName>
        <fullName evidence="3">Surface layer protein</fullName>
    </submittedName>
</protein>
<keyword evidence="5" id="KW-1185">Reference proteome</keyword>
<organism evidence="4 6">
    <name type="scientific">Lactobacillus kefiranofaciens</name>
    <dbReference type="NCBI Taxonomy" id="267818"/>
    <lineage>
        <taxon>Bacteria</taxon>
        <taxon>Bacillati</taxon>
        <taxon>Bacillota</taxon>
        <taxon>Bacilli</taxon>
        <taxon>Lactobacillales</taxon>
        <taxon>Lactobacillaceae</taxon>
        <taxon>Lactobacillus</taxon>
    </lineage>
</organism>
<evidence type="ECO:0000259" key="2">
    <source>
        <dbReference type="Pfam" id="PF03217"/>
    </source>
</evidence>
<dbReference type="RefSeq" id="WP_013853584.1">
    <property type="nucleotide sequence ID" value="NZ_CP123735.1"/>
</dbReference>
<dbReference type="Proteomes" id="UP001242513">
    <property type="component" value="Chromosome"/>
</dbReference>
<feature type="domain" description="S-layer protein C-terminal" evidence="2">
    <location>
        <begin position="193"/>
        <end position="246"/>
    </location>
</feature>
<dbReference type="InterPro" id="IPR009063">
    <property type="entry name" value="Ig/albumin-bd_sf"/>
</dbReference>
<accession>A0AAX3UGP8</accession>
<feature type="signal peptide" evidence="1">
    <location>
        <begin position="1"/>
        <end position="23"/>
    </location>
</feature>
<dbReference type="Proteomes" id="UP000181860">
    <property type="component" value="Unassembled WGS sequence"/>
</dbReference>
<dbReference type="SUPFAM" id="SSF46997">
    <property type="entry name" value="Bacterial immunoglobulin/albumin-binding domains"/>
    <property type="match status" value="1"/>
</dbReference>
<reference evidence="4" key="2">
    <citation type="journal article" date="2022" name="Food Funct.">
        <title>Lactobacillus kefiranofaciens ZW18 from Kefir enhances the anti-tumor effect of anti-programmed cell death 1 (PD-1) immunotherapy by modulating the gut microbiota.</title>
        <authorList>
            <person name="Zhao J."/>
            <person name="Wang Y."/>
            <person name="Wang J."/>
            <person name="Lv M."/>
            <person name="Zhou C."/>
            <person name="Jia L."/>
            <person name="Geng W."/>
        </authorList>
    </citation>
    <scope>NUCLEOTIDE SEQUENCE</scope>
    <source>
        <strain evidence="4">ZW18</strain>
    </source>
</reference>
<evidence type="ECO:0000313" key="3">
    <source>
        <dbReference type="EMBL" id="SDA40067.1"/>
    </source>
</evidence>
<proteinExistence type="predicted"/>
<evidence type="ECO:0000313" key="6">
    <source>
        <dbReference type="Proteomes" id="UP001242513"/>
    </source>
</evidence>
<evidence type="ECO:0000256" key="1">
    <source>
        <dbReference type="SAM" id="SignalP"/>
    </source>
</evidence>
<keyword evidence="1" id="KW-0732">Signal</keyword>